<accession>A0A552ELV5</accession>
<dbReference type="Proteomes" id="UP000315113">
    <property type="component" value="Unassembled WGS sequence"/>
</dbReference>
<dbReference type="PANTHER" id="PTHR33741">
    <property type="entry name" value="TRANSMEMBRANE PROTEIN DDB_G0269096-RELATED"/>
    <property type="match status" value="1"/>
</dbReference>
<dbReference type="PANTHER" id="PTHR33741:SF5">
    <property type="entry name" value="TRANSMEMBRANE PROTEIN DDB_G0269096-RELATED"/>
    <property type="match status" value="1"/>
</dbReference>
<dbReference type="Pfam" id="PF04982">
    <property type="entry name" value="TM_HPP"/>
    <property type="match status" value="1"/>
</dbReference>
<feature type="transmembrane region" description="Helical" evidence="1">
    <location>
        <begin position="96"/>
        <end position="125"/>
    </location>
</feature>
<dbReference type="EMBL" id="SFBH01000088">
    <property type="protein sequence ID" value="TRU35459.1"/>
    <property type="molecule type" value="Genomic_DNA"/>
</dbReference>
<evidence type="ECO:0000259" key="2">
    <source>
        <dbReference type="Pfam" id="PF04982"/>
    </source>
</evidence>
<keyword evidence="1" id="KW-1133">Transmembrane helix</keyword>
<sequence>MLSYKKIRSMWENYWFKIFHRWRSCSLACPVEKPHHRHVFWSWFGSFLAISICAYLTMETNSPLLMAPFGATSVLIFGAPDSPLAQPRNVIGGNVLGALVSLILLHFFGASPLVIGMAVSLTIGITQLTGTLHPPAGAVALVVMMTQPDWQFLLRPTFEGSMILVVCAVIFNNLAEERTYPKHWL</sequence>
<dbReference type="InterPro" id="IPR007065">
    <property type="entry name" value="HPP"/>
</dbReference>
<organism evidence="3 4">
    <name type="scientific">Microcystis aeruginosa Ma_MB_F_20061100_S20D</name>
    <dbReference type="NCBI Taxonomy" id="2486253"/>
    <lineage>
        <taxon>Bacteria</taxon>
        <taxon>Bacillati</taxon>
        <taxon>Cyanobacteriota</taxon>
        <taxon>Cyanophyceae</taxon>
        <taxon>Oscillatoriophycideae</taxon>
        <taxon>Chroococcales</taxon>
        <taxon>Microcystaceae</taxon>
        <taxon>Microcystis</taxon>
    </lineage>
</organism>
<evidence type="ECO:0000256" key="1">
    <source>
        <dbReference type="SAM" id="Phobius"/>
    </source>
</evidence>
<dbReference type="InterPro" id="IPR058581">
    <property type="entry name" value="TM_HPP"/>
</dbReference>
<keyword evidence="1" id="KW-0472">Membrane</keyword>
<proteinExistence type="predicted"/>
<evidence type="ECO:0000313" key="4">
    <source>
        <dbReference type="Proteomes" id="UP000315113"/>
    </source>
</evidence>
<evidence type="ECO:0000313" key="3">
    <source>
        <dbReference type="EMBL" id="TRU35459.1"/>
    </source>
</evidence>
<feature type="transmembrane region" description="Helical" evidence="1">
    <location>
        <begin position="152"/>
        <end position="175"/>
    </location>
</feature>
<reference evidence="3 4" key="1">
    <citation type="submission" date="2019-01" db="EMBL/GenBank/DDBJ databases">
        <title>Coherence of Microcystis species and biogeography revealed through population genomics.</title>
        <authorList>
            <person name="Perez-Carrascal O.M."/>
            <person name="Terrat Y."/>
            <person name="Giani A."/>
            <person name="Fortin N."/>
            <person name="Tromas N."/>
            <person name="Shapiro B.J."/>
        </authorList>
    </citation>
    <scope>NUCLEOTIDE SEQUENCE [LARGE SCALE GENOMIC DNA]</scope>
    <source>
        <strain evidence="3">Ma_MB_F_20061100_S20D</strain>
    </source>
</reference>
<keyword evidence="1" id="KW-0812">Transmembrane</keyword>
<gene>
    <name evidence="3" type="ORF">EWV78_10745</name>
</gene>
<name>A0A552ELV5_MICAE</name>
<feature type="domain" description="HPP transmembrane region" evidence="2">
    <location>
        <begin position="33"/>
        <end position="181"/>
    </location>
</feature>
<protein>
    <submittedName>
        <fullName evidence="3">HPP family protein</fullName>
    </submittedName>
</protein>
<dbReference type="AlphaFoldDB" id="A0A552ELV5"/>
<comment type="caution">
    <text evidence="3">The sequence shown here is derived from an EMBL/GenBank/DDBJ whole genome shotgun (WGS) entry which is preliminary data.</text>
</comment>
<feature type="transmembrane region" description="Helical" evidence="1">
    <location>
        <begin position="40"/>
        <end position="58"/>
    </location>
</feature>